<dbReference type="RefSeq" id="WP_019974346.1">
    <property type="nucleotide sequence ID" value="NZ_BJXC01000024.1"/>
</dbReference>
<evidence type="ECO:0000259" key="3">
    <source>
        <dbReference type="Pfam" id="PF00149"/>
    </source>
</evidence>
<accession>A0A511NJY0</accession>
<dbReference type="NCBIfam" id="TIGR04183">
    <property type="entry name" value="Por_Secre_tail"/>
    <property type="match status" value="1"/>
</dbReference>
<dbReference type="Pfam" id="PF00149">
    <property type="entry name" value="Metallophos"/>
    <property type="match status" value="1"/>
</dbReference>
<reference evidence="5 6" key="1">
    <citation type="submission" date="2019-07" db="EMBL/GenBank/DDBJ databases">
        <title>Whole genome shotgun sequence of Empedobacter brevis NBRC 14943.</title>
        <authorList>
            <person name="Hosoyama A."/>
            <person name="Uohara A."/>
            <person name="Ohji S."/>
            <person name="Ichikawa N."/>
        </authorList>
    </citation>
    <scope>NUCLEOTIDE SEQUENCE [LARGE SCALE GENOMIC DNA]</scope>
    <source>
        <strain evidence="5 6">NBRC 14943</strain>
    </source>
</reference>
<gene>
    <name evidence="5" type="ORF">EB1_29050</name>
</gene>
<feature type="domain" description="Calcineurin-like phosphoesterase" evidence="3">
    <location>
        <begin position="266"/>
        <end position="479"/>
    </location>
</feature>
<proteinExistence type="predicted"/>
<feature type="signal peptide" evidence="2">
    <location>
        <begin position="1"/>
        <end position="20"/>
    </location>
</feature>
<evidence type="ECO:0000256" key="1">
    <source>
        <dbReference type="ARBA" id="ARBA00022729"/>
    </source>
</evidence>
<dbReference type="InterPro" id="IPR029052">
    <property type="entry name" value="Metallo-depent_PP-like"/>
</dbReference>
<feature type="domain" description="Secretion system C-terminal sorting" evidence="4">
    <location>
        <begin position="552"/>
        <end position="623"/>
    </location>
</feature>
<dbReference type="InterPro" id="IPR026444">
    <property type="entry name" value="Secre_tail"/>
</dbReference>
<evidence type="ECO:0008006" key="7">
    <source>
        <dbReference type="Google" id="ProtNLM"/>
    </source>
</evidence>
<dbReference type="Gene3D" id="3.60.21.10">
    <property type="match status" value="1"/>
</dbReference>
<dbReference type="OrthoDB" id="7550081at2"/>
<sequence>MKTHLFFLLFIFLIKTNLLAQSTPNDPLFFEKGSTWLYLDDGSNQQKEWTLLTYDTKNWKEGKGHFGFGDGDEDTLIQKGYIRYFFRKKITIDDVTKLPEEVIFNIIHDDAAILHINGKEILRSSLLPQSGDIPHEYELSTFIPNDKENSFFQYNVSSSNFVNGENIISIEIRNQNTRSSDVSFDCFVSEDNTTPVPFHKDGPYVFYNNDQITVTYITEAGVVNETYTTNDKVILKVTDPTTSTTFDVPLKKQHQTELSTYLAPSKFFVTSDIEGQFSAFKKMLIDGGVMNDRLEWTYENGHLIVNGDMVDRGPYVTEVLWLIYKLETEAEAKGGKVHYIIGNHDMMTMTYDFRYVNKKYIENASYLKKTYGDFFEPNTAFGKWFRTKNIIEQVGDYTFVHAGISPQVSDLKLPLDEMNGYGRKKMNGESCTGNCATVTGGSASGLYWYRGMANQVLSQAQVDDILTNFKTKHIIIAHTVFPQITSLYNDKVIAIDVSHVDNIANNKVEALTFSDSCFKTMVSIGNQITFKNLFDKCENLSISEKIKQNITIYPNPTTDWINIEANSNQNLSIKLVDINGRKIPSPSTKTSKGIKTNIQALPKGIYLLKVYDNGQEILTKKIIRK</sequence>
<name>A0A511NJY0_9FLAO</name>
<dbReference type="Proteomes" id="UP000321245">
    <property type="component" value="Unassembled WGS sequence"/>
</dbReference>
<feature type="chain" id="PRO_5022191073" description="Secretion system C-terminal sorting domain-containing protein" evidence="2">
    <location>
        <begin position="21"/>
        <end position="625"/>
    </location>
</feature>
<dbReference type="AlphaFoldDB" id="A0A511NJY0"/>
<dbReference type="GeneID" id="84651771"/>
<dbReference type="InterPro" id="IPR004843">
    <property type="entry name" value="Calcineurin-like_PHP"/>
</dbReference>
<dbReference type="EMBL" id="BJXC01000024">
    <property type="protein sequence ID" value="GEM53115.1"/>
    <property type="molecule type" value="Genomic_DNA"/>
</dbReference>
<protein>
    <recommendedName>
        <fullName evidence="7">Secretion system C-terminal sorting domain-containing protein</fullName>
    </recommendedName>
</protein>
<dbReference type="SUPFAM" id="SSF56300">
    <property type="entry name" value="Metallo-dependent phosphatases"/>
    <property type="match status" value="1"/>
</dbReference>
<evidence type="ECO:0000313" key="5">
    <source>
        <dbReference type="EMBL" id="GEM53115.1"/>
    </source>
</evidence>
<dbReference type="STRING" id="1218108.GCA_000382425_00839"/>
<evidence type="ECO:0000313" key="6">
    <source>
        <dbReference type="Proteomes" id="UP000321245"/>
    </source>
</evidence>
<dbReference type="PANTHER" id="PTHR46546:SF4">
    <property type="entry name" value="SHEWANELLA-LIKE PROTEIN PHOSPHATASE 1"/>
    <property type="match status" value="1"/>
</dbReference>
<keyword evidence="6" id="KW-1185">Reference proteome</keyword>
<evidence type="ECO:0000256" key="2">
    <source>
        <dbReference type="SAM" id="SignalP"/>
    </source>
</evidence>
<dbReference type="PANTHER" id="PTHR46546">
    <property type="entry name" value="SHEWANELLA-LIKE PROTEIN PHOSPHATASE 1"/>
    <property type="match status" value="1"/>
</dbReference>
<evidence type="ECO:0000259" key="4">
    <source>
        <dbReference type="Pfam" id="PF18962"/>
    </source>
</evidence>
<keyword evidence="1 2" id="KW-0732">Signal</keyword>
<comment type="caution">
    <text evidence="5">The sequence shown here is derived from an EMBL/GenBank/DDBJ whole genome shotgun (WGS) entry which is preliminary data.</text>
</comment>
<organism evidence="5 6">
    <name type="scientific">Empedobacter brevis NBRC 14943 = ATCC 43319</name>
    <dbReference type="NCBI Taxonomy" id="1218108"/>
    <lineage>
        <taxon>Bacteria</taxon>
        <taxon>Pseudomonadati</taxon>
        <taxon>Bacteroidota</taxon>
        <taxon>Flavobacteriia</taxon>
        <taxon>Flavobacteriales</taxon>
        <taxon>Weeksellaceae</taxon>
        <taxon>Empedobacter</taxon>
    </lineage>
</organism>
<dbReference type="GO" id="GO:0016787">
    <property type="term" value="F:hydrolase activity"/>
    <property type="evidence" value="ECO:0007669"/>
    <property type="project" value="InterPro"/>
</dbReference>
<dbReference type="Pfam" id="PF18962">
    <property type="entry name" value="Por_Secre_tail"/>
    <property type="match status" value="1"/>
</dbReference>